<name>A0A174A5C8_9FIRM</name>
<dbReference type="EMBL" id="CYZE01000002">
    <property type="protein sequence ID" value="CUN83902.1"/>
    <property type="molecule type" value="Genomic_DNA"/>
</dbReference>
<dbReference type="AlphaFoldDB" id="A0A174A5C8"/>
<dbReference type="Proteomes" id="UP000095651">
    <property type="component" value="Unassembled WGS sequence"/>
</dbReference>
<dbReference type="RefSeq" id="WP_055653487.1">
    <property type="nucleotide sequence ID" value="NZ_CABIXC010000002.1"/>
</dbReference>
<proteinExistence type="predicted"/>
<feature type="signal peptide" evidence="2">
    <location>
        <begin position="1"/>
        <end position="26"/>
    </location>
</feature>
<gene>
    <name evidence="3" type="ORF">ERS852407_01230</name>
</gene>
<keyword evidence="1" id="KW-0175">Coiled coil</keyword>
<accession>A0A174A5C8</accession>
<evidence type="ECO:0000256" key="2">
    <source>
        <dbReference type="SAM" id="SignalP"/>
    </source>
</evidence>
<dbReference type="SUPFAM" id="SSF56954">
    <property type="entry name" value="Outer membrane efflux proteins (OEP)"/>
    <property type="match status" value="1"/>
</dbReference>
<feature type="coiled-coil region" evidence="1">
    <location>
        <begin position="80"/>
        <end position="107"/>
    </location>
</feature>
<keyword evidence="2" id="KW-0732">Signal</keyword>
<feature type="chain" id="PRO_5039317223" evidence="2">
    <location>
        <begin position="27"/>
        <end position="398"/>
    </location>
</feature>
<organism evidence="3 4">
    <name type="scientific">Hungatella hathewayi</name>
    <dbReference type="NCBI Taxonomy" id="154046"/>
    <lineage>
        <taxon>Bacteria</taxon>
        <taxon>Bacillati</taxon>
        <taxon>Bacillota</taxon>
        <taxon>Clostridia</taxon>
        <taxon>Lachnospirales</taxon>
        <taxon>Lachnospiraceae</taxon>
        <taxon>Hungatella</taxon>
    </lineage>
</organism>
<sequence length="398" mass="44166">MKKWKMITCMALAGTLLAGGSFSSWAKLSDYDAETAARLQDDKLEYDELENLIREYNPEISYAYKQLDFSDDDTASTVRNLKDSIEKEDYKDKIKALKEQKKQLEAMPDFEGKDAALQELKTAIKGMESMLDAPSTTTKATDKQLEKARKQIDTGARSALKGTQTLMITYDNLHAQVQTLEKVEELQKEALEAAKLQAGLGMATDTGVLQAQSDLLSSQSQLDNLRNLSNNLRSQLCLLTGWKVDATPEIGSVPAADPSKIDTIDLSADILKAIGNNQTLISQRHASSTKSTAAIDNRLKNIDVSEQQLTVEMQRLYSVMQQKKVLYDAANTAYQKALLAKGAAERQYDLKMLSRLQYLGAEAQFYQAEGARKSADTALLQAMLDYDWAVQGYVSIPQ</sequence>
<evidence type="ECO:0000313" key="4">
    <source>
        <dbReference type="Proteomes" id="UP000095651"/>
    </source>
</evidence>
<evidence type="ECO:0000313" key="3">
    <source>
        <dbReference type="EMBL" id="CUN83902.1"/>
    </source>
</evidence>
<evidence type="ECO:0000256" key="1">
    <source>
        <dbReference type="SAM" id="Coils"/>
    </source>
</evidence>
<dbReference type="GO" id="GO:0015562">
    <property type="term" value="F:efflux transmembrane transporter activity"/>
    <property type="evidence" value="ECO:0007669"/>
    <property type="project" value="InterPro"/>
</dbReference>
<reference evidence="3 4" key="1">
    <citation type="submission" date="2015-09" db="EMBL/GenBank/DDBJ databases">
        <authorList>
            <consortium name="Pathogen Informatics"/>
        </authorList>
    </citation>
    <scope>NUCLEOTIDE SEQUENCE [LARGE SCALE GENOMIC DNA]</scope>
    <source>
        <strain evidence="3 4">2789STDY5608850</strain>
    </source>
</reference>
<protein>
    <submittedName>
        <fullName evidence="3">Outer membrane efflux protein</fullName>
    </submittedName>
</protein>
<dbReference type="Gene3D" id="1.20.1600.10">
    <property type="entry name" value="Outer membrane efflux proteins (OEP)"/>
    <property type="match status" value="1"/>
</dbReference>